<dbReference type="PROSITE" id="PS50830">
    <property type="entry name" value="TNASE_3"/>
    <property type="match status" value="1"/>
</dbReference>
<comment type="caution">
    <text evidence="5">The sequence shown here is derived from an EMBL/GenBank/DDBJ whole genome shotgun (WGS) entry which is preliminary data.</text>
</comment>
<accession>A0ABT7BZ18</accession>
<dbReference type="SUPFAM" id="SSF50199">
    <property type="entry name" value="Staphylococcal nuclease"/>
    <property type="match status" value="1"/>
</dbReference>
<keyword evidence="3" id="KW-0378">Hydrolase</keyword>
<evidence type="ECO:0000313" key="6">
    <source>
        <dbReference type="Proteomes" id="UP001232992"/>
    </source>
</evidence>
<dbReference type="InterPro" id="IPR016071">
    <property type="entry name" value="Staphylococal_nuclease_OB-fold"/>
</dbReference>
<dbReference type="PANTHER" id="PTHR12302:SF3">
    <property type="entry name" value="SERINE_THREONINE-PROTEIN KINASE 31"/>
    <property type="match status" value="1"/>
</dbReference>
<feature type="domain" description="TNase-like" evidence="4">
    <location>
        <begin position="17"/>
        <end position="146"/>
    </location>
</feature>
<evidence type="ECO:0000256" key="3">
    <source>
        <dbReference type="ARBA" id="ARBA00022801"/>
    </source>
</evidence>
<dbReference type="InterPro" id="IPR035437">
    <property type="entry name" value="SNase_OB-fold_sf"/>
</dbReference>
<dbReference type="Gene3D" id="2.40.50.90">
    <property type="match status" value="1"/>
</dbReference>
<evidence type="ECO:0000256" key="1">
    <source>
        <dbReference type="ARBA" id="ARBA00022722"/>
    </source>
</evidence>
<evidence type="ECO:0000256" key="2">
    <source>
        <dbReference type="ARBA" id="ARBA00022759"/>
    </source>
</evidence>
<protein>
    <submittedName>
        <fullName evidence="5">Thermonuclease family protein</fullName>
    </submittedName>
</protein>
<dbReference type="EMBL" id="JAQOSQ010000015">
    <property type="protein sequence ID" value="MDJ1184449.1"/>
    <property type="molecule type" value="Genomic_DNA"/>
</dbReference>
<keyword evidence="1" id="KW-0540">Nuclease</keyword>
<dbReference type="PANTHER" id="PTHR12302">
    <property type="entry name" value="EBNA2 BINDING PROTEIN P100"/>
    <property type="match status" value="1"/>
</dbReference>
<name>A0ABT7BZ18_9CYAN</name>
<dbReference type="SMART" id="SM00318">
    <property type="entry name" value="SNc"/>
    <property type="match status" value="1"/>
</dbReference>
<reference evidence="5 6" key="1">
    <citation type="submission" date="2023-01" db="EMBL/GenBank/DDBJ databases">
        <title>Novel diversity within Roseofilum (Cyanobacteria; Desertifilaceae) from marine benthic mats with descriptions of four novel species.</title>
        <authorList>
            <person name="Wang Y."/>
            <person name="Berthold D.E."/>
            <person name="Hu J."/>
            <person name="Lefler F.W."/>
            <person name="Laughinghouse H.D. IV."/>
        </authorList>
    </citation>
    <scope>NUCLEOTIDE SEQUENCE [LARGE SCALE GENOMIC DNA]</scope>
    <source>
        <strain evidence="5 6">BLCC-M143</strain>
    </source>
</reference>
<dbReference type="Pfam" id="PF00565">
    <property type="entry name" value="SNase"/>
    <property type="match status" value="1"/>
</dbReference>
<organism evidence="5 6">
    <name type="scientific">Roseofilum casamattae BLCC-M143</name>
    <dbReference type="NCBI Taxonomy" id="3022442"/>
    <lineage>
        <taxon>Bacteria</taxon>
        <taxon>Bacillati</taxon>
        <taxon>Cyanobacteriota</taxon>
        <taxon>Cyanophyceae</taxon>
        <taxon>Desertifilales</taxon>
        <taxon>Desertifilaceae</taxon>
        <taxon>Roseofilum</taxon>
        <taxon>Roseofilum casamattae</taxon>
    </lineage>
</organism>
<gene>
    <name evidence="5" type="ORF">PMH09_14780</name>
</gene>
<keyword evidence="2" id="KW-0255">Endonuclease</keyword>
<sequence length="163" mass="18827">MQSLEGFEECLFVPGSVVSGDRLQVTCDRQTLTIDLCGMVAPDMRQPFGEEARDHLRSLIEQGDREDGRVRVTLYAIQEDNRDRTVADVFIPRRTQNLGEIHLNSRMTSDGYGWKLKRYAKECPSDFSIAEGQQSAKDKKIGLWADPNAIAPWQWRQEYYKRR</sequence>
<keyword evidence="6" id="KW-1185">Reference proteome</keyword>
<proteinExistence type="predicted"/>
<dbReference type="Proteomes" id="UP001232992">
    <property type="component" value="Unassembled WGS sequence"/>
</dbReference>
<evidence type="ECO:0000313" key="5">
    <source>
        <dbReference type="EMBL" id="MDJ1184449.1"/>
    </source>
</evidence>
<evidence type="ECO:0000259" key="4">
    <source>
        <dbReference type="PROSITE" id="PS50830"/>
    </source>
</evidence>